<dbReference type="Gene3D" id="3.10.129.10">
    <property type="entry name" value="Hotdog Thioesterase"/>
    <property type="match status" value="2"/>
</dbReference>
<reference evidence="2 3" key="1">
    <citation type="journal article" date="2019" name="Int. J. Syst. Evol. Microbiol.">
        <title>The Global Catalogue of Microorganisms (GCM) 10K type strain sequencing project: providing services to taxonomists for standard genome sequencing and annotation.</title>
        <authorList>
            <consortium name="The Broad Institute Genomics Platform"/>
            <consortium name="The Broad Institute Genome Sequencing Center for Infectious Disease"/>
            <person name="Wu L."/>
            <person name="Ma J."/>
        </authorList>
    </citation>
    <scope>NUCLEOTIDE SEQUENCE [LARGE SCALE GENOMIC DNA]</scope>
    <source>
        <strain evidence="2 3">JCM 14942</strain>
    </source>
</reference>
<protein>
    <recommendedName>
        <fullName evidence="1">Thioesterase domain-containing protein</fullName>
    </recommendedName>
</protein>
<dbReference type="Proteomes" id="UP001500842">
    <property type="component" value="Unassembled WGS sequence"/>
</dbReference>
<evidence type="ECO:0000313" key="3">
    <source>
        <dbReference type="Proteomes" id="UP001500842"/>
    </source>
</evidence>
<sequence length="254" mass="26253">MQQLRFMGSGPEDLFGVGRLRQCSDGVGGGMTLGRWATGPDRRTAVGAVGVLADEVLGYALMASLPQGAWSISTEIWLDVVGALPGAGDTVAAHATPVQAGSYAAGELRDGAGRPIVLCRQRGRFTTPPDGYDGPVVPAGIRSARGMEELLGLRAEGDVHVMETRPDLANPNGVLHGGVSLAASEVVATRTRVDLGCELPTSSVHIVHTRGVPVGAPVVFRCEARHAGRSLWVSEVVGTVAGKVCTVATVTAQE</sequence>
<dbReference type="Pfam" id="PF03061">
    <property type="entry name" value="4HBT"/>
    <property type="match status" value="1"/>
</dbReference>
<dbReference type="EMBL" id="BAAAOR010000026">
    <property type="protein sequence ID" value="GAA1529761.1"/>
    <property type="molecule type" value="Genomic_DNA"/>
</dbReference>
<dbReference type="InterPro" id="IPR029069">
    <property type="entry name" value="HotDog_dom_sf"/>
</dbReference>
<gene>
    <name evidence="2" type="ORF">GCM10009788_36550</name>
</gene>
<proteinExistence type="predicted"/>
<evidence type="ECO:0000313" key="2">
    <source>
        <dbReference type="EMBL" id="GAA1529761.1"/>
    </source>
</evidence>
<dbReference type="CDD" id="cd03443">
    <property type="entry name" value="PaaI_thioesterase"/>
    <property type="match status" value="1"/>
</dbReference>
<keyword evidence="3" id="KW-1185">Reference proteome</keyword>
<name>A0ABN2AXX2_9ACTN</name>
<evidence type="ECO:0000259" key="1">
    <source>
        <dbReference type="Pfam" id="PF03061"/>
    </source>
</evidence>
<dbReference type="SUPFAM" id="SSF54637">
    <property type="entry name" value="Thioesterase/thiol ester dehydrase-isomerase"/>
    <property type="match status" value="2"/>
</dbReference>
<comment type="caution">
    <text evidence="2">The sequence shown here is derived from an EMBL/GenBank/DDBJ whole genome shotgun (WGS) entry which is preliminary data.</text>
</comment>
<accession>A0ABN2AXX2</accession>
<dbReference type="InterPro" id="IPR006683">
    <property type="entry name" value="Thioestr_dom"/>
</dbReference>
<organism evidence="2 3">
    <name type="scientific">Nocardioides humi</name>
    <dbReference type="NCBI Taxonomy" id="449461"/>
    <lineage>
        <taxon>Bacteria</taxon>
        <taxon>Bacillati</taxon>
        <taxon>Actinomycetota</taxon>
        <taxon>Actinomycetes</taxon>
        <taxon>Propionibacteriales</taxon>
        <taxon>Nocardioidaceae</taxon>
        <taxon>Nocardioides</taxon>
    </lineage>
</organism>
<feature type="domain" description="Thioesterase" evidence="1">
    <location>
        <begin position="172"/>
        <end position="236"/>
    </location>
</feature>